<feature type="domain" description="TonB C-terminal" evidence="13">
    <location>
        <begin position="209"/>
        <end position="286"/>
    </location>
</feature>
<evidence type="ECO:0000256" key="9">
    <source>
        <dbReference type="ARBA" id="ARBA00023136"/>
    </source>
</evidence>
<dbReference type="InterPro" id="IPR006260">
    <property type="entry name" value="TonB/TolA_C"/>
</dbReference>
<accession>A0A1J5SE15</accession>
<dbReference type="PANTHER" id="PTHR33446">
    <property type="entry name" value="PROTEIN TONB-RELATED"/>
    <property type="match status" value="1"/>
</dbReference>
<dbReference type="GO" id="GO:0055085">
    <property type="term" value="P:transmembrane transport"/>
    <property type="evidence" value="ECO:0007669"/>
    <property type="project" value="InterPro"/>
</dbReference>
<protein>
    <submittedName>
        <fullName evidence="14">Gram-negative bacterial tonB protein</fullName>
    </submittedName>
</protein>
<evidence type="ECO:0000259" key="13">
    <source>
        <dbReference type="Pfam" id="PF03544"/>
    </source>
</evidence>
<keyword evidence="7" id="KW-0653">Protein transport</keyword>
<keyword evidence="9 12" id="KW-0472">Membrane</keyword>
<feature type="transmembrane region" description="Helical" evidence="12">
    <location>
        <begin position="21"/>
        <end position="42"/>
    </location>
</feature>
<dbReference type="Pfam" id="PF03544">
    <property type="entry name" value="TonB_C"/>
    <property type="match status" value="1"/>
</dbReference>
<evidence type="ECO:0000256" key="10">
    <source>
        <dbReference type="SAM" id="Coils"/>
    </source>
</evidence>
<evidence type="ECO:0000256" key="4">
    <source>
        <dbReference type="ARBA" id="ARBA00022475"/>
    </source>
</evidence>
<evidence type="ECO:0000313" key="14">
    <source>
        <dbReference type="EMBL" id="OIR06713.1"/>
    </source>
</evidence>
<feature type="coiled-coil region" evidence="10">
    <location>
        <begin position="99"/>
        <end position="126"/>
    </location>
</feature>
<evidence type="ECO:0000256" key="11">
    <source>
        <dbReference type="SAM" id="MobiDB-lite"/>
    </source>
</evidence>
<proteinExistence type="inferred from homology"/>
<evidence type="ECO:0000256" key="6">
    <source>
        <dbReference type="ARBA" id="ARBA00022692"/>
    </source>
</evidence>
<dbReference type="AlphaFoldDB" id="A0A1J5SE15"/>
<evidence type="ECO:0000256" key="1">
    <source>
        <dbReference type="ARBA" id="ARBA00004383"/>
    </source>
</evidence>
<keyword evidence="8 12" id="KW-1133">Transmembrane helix</keyword>
<evidence type="ECO:0000256" key="7">
    <source>
        <dbReference type="ARBA" id="ARBA00022927"/>
    </source>
</evidence>
<dbReference type="NCBIfam" id="TIGR01352">
    <property type="entry name" value="tonB_Cterm"/>
    <property type="match status" value="1"/>
</dbReference>
<feature type="region of interest" description="Disordered" evidence="11">
    <location>
        <begin position="76"/>
        <end position="96"/>
    </location>
</feature>
<keyword evidence="3" id="KW-0813">Transport</keyword>
<organism evidence="14">
    <name type="scientific">mine drainage metagenome</name>
    <dbReference type="NCBI Taxonomy" id="410659"/>
    <lineage>
        <taxon>unclassified sequences</taxon>
        <taxon>metagenomes</taxon>
        <taxon>ecological metagenomes</taxon>
    </lineage>
</organism>
<comment type="subcellular location">
    <subcellularLocation>
        <location evidence="1">Cell inner membrane</location>
        <topology evidence="1">Single-pass membrane protein</topology>
        <orientation evidence="1">Periplasmic side</orientation>
    </subcellularLocation>
</comment>
<dbReference type="GO" id="GO:0031992">
    <property type="term" value="F:energy transducer activity"/>
    <property type="evidence" value="ECO:0007669"/>
    <property type="project" value="TreeGrafter"/>
</dbReference>
<keyword evidence="4" id="KW-1003">Cell membrane</keyword>
<dbReference type="SUPFAM" id="SSF74653">
    <property type="entry name" value="TolA/TonB C-terminal domain"/>
    <property type="match status" value="1"/>
</dbReference>
<gene>
    <name evidence="14" type="ORF">GALL_109610</name>
</gene>
<comment type="similarity">
    <text evidence="2">Belongs to the TonB family.</text>
</comment>
<sequence>MQKLIAWPGPLARMAPSQRHLVLALAASVLLHALLLMLHFGLPGAHWPARERALDVVLVNSKSAAPPADAQALAQANLDGGGNSDKDRRASTPLPASLAAREGNAVVEARRRVARLEARQRQLLTAARSARAVNPGLPRGATQPAPQPIAGIDLASNALAMVRLEAQIDKRLEDYNKRPRIKNIGARTREYRYAQYVEDWRQKVERVGNLNYPDSARGRLYGSLVITVVIRSDGTLERVEVNRPSGHKLLDDAARRIVQLAAPFAPFPPDIRRDTDVIEITRTWTFTSADRLQAE</sequence>
<evidence type="ECO:0000256" key="2">
    <source>
        <dbReference type="ARBA" id="ARBA00006555"/>
    </source>
</evidence>
<keyword evidence="5" id="KW-0997">Cell inner membrane</keyword>
<dbReference type="EMBL" id="MLJW01000041">
    <property type="protein sequence ID" value="OIR06713.1"/>
    <property type="molecule type" value="Genomic_DNA"/>
</dbReference>
<keyword evidence="10" id="KW-0175">Coiled coil</keyword>
<evidence type="ECO:0000256" key="3">
    <source>
        <dbReference type="ARBA" id="ARBA00022448"/>
    </source>
</evidence>
<evidence type="ECO:0000256" key="12">
    <source>
        <dbReference type="SAM" id="Phobius"/>
    </source>
</evidence>
<dbReference type="InterPro" id="IPR051045">
    <property type="entry name" value="TonB-dependent_transducer"/>
</dbReference>
<evidence type="ECO:0000256" key="8">
    <source>
        <dbReference type="ARBA" id="ARBA00022989"/>
    </source>
</evidence>
<dbReference type="InterPro" id="IPR037682">
    <property type="entry name" value="TonB_C"/>
</dbReference>
<dbReference type="GO" id="GO:0098797">
    <property type="term" value="C:plasma membrane protein complex"/>
    <property type="evidence" value="ECO:0007669"/>
    <property type="project" value="TreeGrafter"/>
</dbReference>
<keyword evidence="6 12" id="KW-0812">Transmembrane</keyword>
<dbReference type="GO" id="GO:0015031">
    <property type="term" value="P:protein transport"/>
    <property type="evidence" value="ECO:0007669"/>
    <property type="project" value="UniProtKB-KW"/>
</dbReference>
<evidence type="ECO:0000256" key="5">
    <source>
        <dbReference type="ARBA" id="ARBA00022519"/>
    </source>
</evidence>
<comment type="caution">
    <text evidence="14">The sequence shown here is derived from an EMBL/GenBank/DDBJ whole genome shotgun (WGS) entry which is preliminary data.</text>
</comment>
<dbReference type="PANTHER" id="PTHR33446:SF11">
    <property type="entry name" value="TONB3"/>
    <property type="match status" value="1"/>
</dbReference>
<dbReference type="Gene3D" id="3.30.1150.10">
    <property type="match status" value="1"/>
</dbReference>
<reference evidence="14" key="1">
    <citation type="submission" date="2016-10" db="EMBL/GenBank/DDBJ databases">
        <title>Sequence of Gallionella enrichment culture.</title>
        <authorList>
            <person name="Poehlein A."/>
            <person name="Muehling M."/>
            <person name="Daniel R."/>
        </authorList>
    </citation>
    <scope>NUCLEOTIDE SEQUENCE</scope>
</reference>
<name>A0A1J5SE15_9ZZZZ</name>